<dbReference type="InterPro" id="IPR011629">
    <property type="entry name" value="CobW-like_C"/>
</dbReference>
<evidence type="ECO:0000256" key="7">
    <source>
        <dbReference type="ARBA" id="ARBA00049117"/>
    </source>
</evidence>
<comment type="similarity">
    <text evidence="6">Belongs to the SIMIBI class G3E GTPase family. ZNG1 subfamily.</text>
</comment>
<dbReference type="GO" id="GO:0005525">
    <property type="term" value="F:GTP binding"/>
    <property type="evidence" value="ECO:0007669"/>
    <property type="project" value="UniProtKB-KW"/>
</dbReference>
<dbReference type="InterPro" id="IPR027417">
    <property type="entry name" value="P-loop_NTPase"/>
</dbReference>
<dbReference type="SUPFAM" id="SSF52540">
    <property type="entry name" value="P-loop containing nucleoside triphosphate hydrolases"/>
    <property type="match status" value="1"/>
</dbReference>
<evidence type="ECO:0000259" key="9">
    <source>
        <dbReference type="Pfam" id="PF07683"/>
    </source>
</evidence>
<dbReference type="InterPro" id="IPR003495">
    <property type="entry name" value="CobW/HypB/UreG_nucleotide-bd"/>
</dbReference>
<keyword evidence="11" id="KW-1185">Reference proteome</keyword>
<name>A0A8J8T2F7_HALGN</name>
<dbReference type="PANTHER" id="PTHR13748:SF31">
    <property type="entry name" value="ZINC-REGULATED GTPASE METALLOPROTEIN ACTIVATOR 1A-RELATED"/>
    <property type="match status" value="1"/>
</dbReference>
<organism evidence="10 11">
    <name type="scientific">Halteria grandinella</name>
    <dbReference type="NCBI Taxonomy" id="5974"/>
    <lineage>
        <taxon>Eukaryota</taxon>
        <taxon>Sar</taxon>
        <taxon>Alveolata</taxon>
        <taxon>Ciliophora</taxon>
        <taxon>Intramacronucleata</taxon>
        <taxon>Spirotrichea</taxon>
        <taxon>Stichotrichia</taxon>
        <taxon>Sporadotrichida</taxon>
        <taxon>Halteriidae</taxon>
        <taxon>Halteria</taxon>
    </lineage>
</organism>
<dbReference type="Pfam" id="PF02492">
    <property type="entry name" value="cobW"/>
    <property type="match status" value="1"/>
</dbReference>
<comment type="caution">
    <text evidence="10">The sequence shown here is derived from an EMBL/GenBank/DDBJ whole genome shotgun (WGS) entry which is preliminary data.</text>
</comment>
<dbReference type="OrthoDB" id="258627at2759"/>
<dbReference type="InterPro" id="IPR051316">
    <property type="entry name" value="Zinc-reg_GTPase_activator"/>
</dbReference>
<keyword evidence="4" id="KW-0342">GTP-binding</keyword>
<dbReference type="Pfam" id="PF07683">
    <property type="entry name" value="CobW_C"/>
    <property type="match status" value="1"/>
</dbReference>
<evidence type="ECO:0000256" key="6">
    <source>
        <dbReference type="ARBA" id="ARBA00034320"/>
    </source>
</evidence>
<evidence type="ECO:0000256" key="2">
    <source>
        <dbReference type="ARBA" id="ARBA00022801"/>
    </source>
</evidence>
<dbReference type="Gene3D" id="3.40.50.300">
    <property type="entry name" value="P-loop containing nucleotide triphosphate hydrolases"/>
    <property type="match status" value="1"/>
</dbReference>
<keyword evidence="5" id="KW-0143">Chaperone</keyword>
<evidence type="ECO:0000313" key="11">
    <source>
        <dbReference type="Proteomes" id="UP000785679"/>
    </source>
</evidence>
<dbReference type="PANTHER" id="PTHR13748">
    <property type="entry name" value="COBW-RELATED"/>
    <property type="match status" value="1"/>
</dbReference>
<dbReference type="SUPFAM" id="SSF90002">
    <property type="entry name" value="Hypothetical protein YjiA, C-terminal domain"/>
    <property type="match status" value="1"/>
</dbReference>
<dbReference type="AlphaFoldDB" id="A0A8J8T2F7"/>
<proteinExistence type="inferred from homology"/>
<evidence type="ECO:0008006" key="12">
    <source>
        <dbReference type="Google" id="ProtNLM"/>
    </source>
</evidence>
<comment type="catalytic activity">
    <reaction evidence="7">
        <text>GTP + H2O = GDP + phosphate + H(+)</text>
        <dbReference type="Rhea" id="RHEA:19669"/>
        <dbReference type="ChEBI" id="CHEBI:15377"/>
        <dbReference type="ChEBI" id="CHEBI:15378"/>
        <dbReference type="ChEBI" id="CHEBI:37565"/>
        <dbReference type="ChEBI" id="CHEBI:43474"/>
        <dbReference type="ChEBI" id="CHEBI:58189"/>
    </reaction>
    <physiologicalReaction direction="left-to-right" evidence="7">
        <dbReference type="Rhea" id="RHEA:19670"/>
    </physiologicalReaction>
</comment>
<keyword evidence="1" id="KW-0547">Nucleotide-binding</keyword>
<feature type="domain" description="CobW C-terminal" evidence="9">
    <location>
        <begin position="278"/>
        <end position="361"/>
    </location>
</feature>
<dbReference type="EMBL" id="RRYP01009472">
    <property type="protein sequence ID" value="TNV79041.1"/>
    <property type="molecule type" value="Genomic_DNA"/>
</dbReference>
<keyword evidence="2" id="KW-0378">Hydrolase</keyword>
<gene>
    <name evidence="10" type="ORF">FGO68_gene1305</name>
</gene>
<dbReference type="Proteomes" id="UP000785679">
    <property type="component" value="Unassembled WGS sequence"/>
</dbReference>
<feature type="domain" description="CobW/HypB/UreG nucleotide-binding" evidence="8">
    <location>
        <begin position="7"/>
        <end position="220"/>
    </location>
</feature>
<evidence type="ECO:0000256" key="5">
    <source>
        <dbReference type="ARBA" id="ARBA00023186"/>
    </source>
</evidence>
<evidence type="ECO:0000259" key="8">
    <source>
        <dbReference type="Pfam" id="PF02492"/>
    </source>
</evidence>
<evidence type="ECO:0000313" key="10">
    <source>
        <dbReference type="EMBL" id="TNV79041.1"/>
    </source>
</evidence>
<sequence>MESKCKVIIVCGFLGSGKTTLIEGILKAPSLGDRKIGVIQNEYSDQMGMEGALMKDASGNDIEDFYEMPNGCICCSGKGDLINTLDTLLSKKHLDYVLVEMNGLADPSQIVQTFWVDDGLGSMVILHQTIALVDVGSFGRKLASSKVIEAVESTKGLGSGVYFEEQASGKEYSERDLLLRQLVYADKILLNKIDLIPSSTFEQTLSEVRDLITQVNPTAELHESTYSHADLDFLIDKSDTAIKPSPPPHTHSHDCSHSCTHIHLPDIQSIFLDFGASLFDLQQLERCLGELLWEQPNSMGATIMRCKGTLNANDGCNYMLQGVEEVFEVKRVEGVSTNTKLLFIGRGIDRHALFKVLQSCVLV</sequence>
<dbReference type="Gene3D" id="3.30.1220.10">
    <property type="entry name" value="CobW-like, C-terminal domain"/>
    <property type="match status" value="1"/>
</dbReference>
<dbReference type="CDD" id="cd03112">
    <property type="entry name" value="CobW-like"/>
    <property type="match status" value="1"/>
</dbReference>
<accession>A0A8J8T2F7</accession>
<keyword evidence="3" id="KW-0862">Zinc</keyword>
<evidence type="ECO:0000256" key="3">
    <source>
        <dbReference type="ARBA" id="ARBA00022833"/>
    </source>
</evidence>
<evidence type="ECO:0000256" key="4">
    <source>
        <dbReference type="ARBA" id="ARBA00023134"/>
    </source>
</evidence>
<evidence type="ECO:0000256" key="1">
    <source>
        <dbReference type="ARBA" id="ARBA00022741"/>
    </source>
</evidence>
<dbReference type="GO" id="GO:0016787">
    <property type="term" value="F:hydrolase activity"/>
    <property type="evidence" value="ECO:0007669"/>
    <property type="project" value="UniProtKB-KW"/>
</dbReference>
<protein>
    <recommendedName>
        <fullName evidence="12">CobW C-terminal domain-containing protein</fullName>
    </recommendedName>
</protein>
<dbReference type="InterPro" id="IPR036627">
    <property type="entry name" value="CobW-likC_sf"/>
</dbReference>
<dbReference type="GO" id="GO:0005737">
    <property type="term" value="C:cytoplasm"/>
    <property type="evidence" value="ECO:0007669"/>
    <property type="project" value="TreeGrafter"/>
</dbReference>
<reference evidence="10" key="1">
    <citation type="submission" date="2019-06" db="EMBL/GenBank/DDBJ databases">
        <authorList>
            <person name="Zheng W."/>
        </authorList>
    </citation>
    <scope>NUCLEOTIDE SEQUENCE</scope>
    <source>
        <strain evidence="10">QDHG01</strain>
    </source>
</reference>